<dbReference type="OMA" id="HIWEARD"/>
<keyword evidence="3" id="KW-1185">Reference proteome</keyword>
<evidence type="ECO:0000313" key="2">
    <source>
        <dbReference type="EMBL" id="KFK34688.1"/>
    </source>
</evidence>
<dbReference type="AlphaFoldDB" id="A0A087GXT6"/>
<dbReference type="SUPFAM" id="SSF50249">
    <property type="entry name" value="Nucleic acid-binding proteins"/>
    <property type="match status" value="1"/>
</dbReference>
<evidence type="ECO:0000313" key="3">
    <source>
        <dbReference type="Proteomes" id="UP000029120"/>
    </source>
</evidence>
<dbReference type="EMBL" id="CM002873">
    <property type="protein sequence ID" value="KFK34688.1"/>
    <property type="molecule type" value="Genomic_DNA"/>
</dbReference>
<proteinExistence type="predicted"/>
<accession>A0A087GXT6</accession>
<dbReference type="PANTHER" id="PTHR47165:SF4">
    <property type="entry name" value="OS03G0429900 PROTEIN"/>
    <property type="match status" value="1"/>
</dbReference>
<dbReference type="Pfam" id="PF02721">
    <property type="entry name" value="DUF223"/>
    <property type="match status" value="1"/>
</dbReference>
<protein>
    <recommendedName>
        <fullName evidence="1">Replication protein A 70 kDa DNA-binding subunit B/D first OB fold domain-containing protein</fullName>
    </recommendedName>
</protein>
<dbReference type="InterPro" id="IPR012340">
    <property type="entry name" value="NA-bd_OB-fold"/>
</dbReference>
<dbReference type="Gene3D" id="2.40.50.140">
    <property type="entry name" value="Nucleic acid-binding proteins"/>
    <property type="match status" value="2"/>
</dbReference>
<dbReference type="InterPro" id="IPR003871">
    <property type="entry name" value="RFA1B/D_OB_1st"/>
</dbReference>
<dbReference type="Proteomes" id="UP000029120">
    <property type="component" value="Chromosome 5"/>
</dbReference>
<feature type="domain" description="Replication protein A 70 kDa DNA-binding subunit B/D first OB fold" evidence="1">
    <location>
        <begin position="20"/>
        <end position="119"/>
    </location>
</feature>
<gene>
    <name evidence="2" type="ordered locus">AALP_Aa5g178700</name>
</gene>
<sequence>MKRTKKTKPLLPYSTLDSISNNIDNIPNYHIVVRLLHIWEARDFKTNNVLLSFECLLLDEKDCTIQASILPHRIHKFKEDLVEGQLFSITDFDVELATNRYRRSNHSCKLLFTENTVLDDVKDEQCDVGKESFRMFTYSEMFLMMDKGEDLPDVVAQIATFKAADKKSKENPSKTSLNLILTCTLDSGDTAYISLWEDLASTSLTKLTNHANQPVLLIATHLNPRKFMGNLYLNGTASTKLIYYRRLISYGMGESKV</sequence>
<evidence type="ECO:0000259" key="1">
    <source>
        <dbReference type="Pfam" id="PF02721"/>
    </source>
</evidence>
<organism evidence="2 3">
    <name type="scientific">Arabis alpina</name>
    <name type="common">Alpine rock-cress</name>
    <dbReference type="NCBI Taxonomy" id="50452"/>
    <lineage>
        <taxon>Eukaryota</taxon>
        <taxon>Viridiplantae</taxon>
        <taxon>Streptophyta</taxon>
        <taxon>Embryophyta</taxon>
        <taxon>Tracheophyta</taxon>
        <taxon>Spermatophyta</taxon>
        <taxon>Magnoliopsida</taxon>
        <taxon>eudicotyledons</taxon>
        <taxon>Gunneridae</taxon>
        <taxon>Pentapetalae</taxon>
        <taxon>rosids</taxon>
        <taxon>malvids</taxon>
        <taxon>Brassicales</taxon>
        <taxon>Brassicaceae</taxon>
        <taxon>Arabideae</taxon>
        <taxon>Arabis</taxon>
    </lineage>
</organism>
<dbReference type="OrthoDB" id="1109146at2759"/>
<reference evidence="3" key="1">
    <citation type="journal article" date="2015" name="Nat. Plants">
        <title>Genome expansion of Arabis alpina linked with retrotransposition and reduced symmetric DNA methylation.</title>
        <authorList>
            <person name="Willing E.M."/>
            <person name="Rawat V."/>
            <person name="Mandakova T."/>
            <person name="Maumus F."/>
            <person name="James G.V."/>
            <person name="Nordstroem K.J."/>
            <person name="Becker C."/>
            <person name="Warthmann N."/>
            <person name="Chica C."/>
            <person name="Szarzynska B."/>
            <person name="Zytnicki M."/>
            <person name="Albani M.C."/>
            <person name="Kiefer C."/>
            <person name="Bergonzi S."/>
            <person name="Castaings L."/>
            <person name="Mateos J.L."/>
            <person name="Berns M.C."/>
            <person name="Bujdoso N."/>
            <person name="Piofczyk T."/>
            <person name="de Lorenzo L."/>
            <person name="Barrero-Sicilia C."/>
            <person name="Mateos I."/>
            <person name="Piednoel M."/>
            <person name="Hagmann J."/>
            <person name="Chen-Min-Tao R."/>
            <person name="Iglesias-Fernandez R."/>
            <person name="Schuster S.C."/>
            <person name="Alonso-Blanco C."/>
            <person name="Roudier F."/>
            <person name="Carbonero P."/>
            <person name="Paz-Ares J."/>
            <person name="Davis S.J."/>
            <person name="Pecinka A."/>
            <person name="Quesneville H."/>
            <person name="Colot V."/>
            <person name="Lysak M.A."/>
            <person name="Weigel D."/>
            <person name="Coupland G."/>
            <person name="Schneeberger K."/>
        </authorList>
    </citation>
    <scope>NUCLEOTIDE SEQUENCE [LARGE SCALE GENOMIC DNA]</scope>
    <source>
        <strain evidence="3">cv. Pajares</strain>
    </source>
</reference>
<dbReference type="eggNOG" id="KOG0987">
    <property type="taxonomic scope" value="Eukaryota"/>
</dbReference>
<name>A0A087GXT6_ARAAL</name>
<dbReference type="PANTHER" id="PTHR47165">
    <property type="entry name" value="OS03G0429900 PROTEIN"/>
    <property type="match status" value="1"/>
</dbReference>
<dbReference type="CDD" id="cd04480">
    <property type="entry name" value="RPA1_DBD_A_like"/>
    <property type="match status" value="1"/>
</dbReference>
<dbReference type="Gramene" id="KFK34688">
    <property type="protein sequence ID" value="KFK34688"/>
    <property type="gene ID" value="AALP_AA5G178700"/>
</dbReference>